<keyword evidence="14" id="KW-1185">Reference proteome</keyword>
<dbReference type="PROSITE" id="PS00028">
    <property type="entry name" value="ZINC_FINGER_C2H2_1"/>
    <property type="match status" value="19"/>
</dbReference>
<keyword evidence="6" id="KW-0805">Transcription regulation</keyword>
<evidence type="ECO:0000259" key="12">
    <source>
        <dbReference type="PROSITE" id="PS50157"/>
    </source>
</evidence>
<gene>
    <name evidence="15" type="primary">LOC115625578</name>
</gene>
<feature type="domain" description="C2H2-type" evidence="12">
    <location>
        <begin position="1190"/>
        <end position="1217"/>
    </location>
</feature>
<proteinExistence type="predicted"/>
<feature type="domain" description="C2H2-type" evidence="12">
    <location>
        <begin position="834"/>
        <end position="861"/>
    </location>
</feature>
<dbReference type="InterPro" id="IPR013087">
    <property type="entry name" value="Znf_C2H2_type"/>
</dbReference>
<keyword evidence="3" id="KW-0677">Repeat</keyword>
<feature type="domain" description="C2H2-type" evidence="12">
    <location>
        <begin position="1037"/>
        <end position="1065"/>
    </location>
</feature>
<dbReference type="SMART" id="SM00355">
    <property type="entry name" value="ZnF_C2H2"/>
    <property type="match status" value="23"/>
</dbReference>
<evidence type="ECO:0000256" key="7">
    <source>
        <dbReference type="ARBA" id="ARBA00023163"/>
    </source>
</evidence>
<evidence type="ECO:0000256" key="4">
    <source>
        <dbReference type="ARBA" id="ARBA00022771"/>
    </source>
</evidence>
<feature type="domain" description="C2H2-type" evidence="12">
    <location>
        <begin position="210"/>
        <end position="237"/>
    </location>
</feature>
<dbReference type="FunFam" id="3.30.160.60:FF:000512">
    <property type="entry name" value="zinc finger protein 197 isoform X1"/>
    <property type="match status" value="1"/>
</dbReference>
<reference evidence="15" key="1">
    <citation type="submission" date="2025-08" db="UniProtKB">
        <authorList>
            <consortium name="RefSeq"/>
        </authorList>
    </citation>
    <scope>IDENTIFICATION</scope>
    <source>
        <strain evidence="15">11010-0011.00</strain>
        <tissue evidence="15">Whole body</tissue>
    </source>
</reference>
<feature type="region of interest" description="Disordered" evidence="11">
    <location>
        <begin position="112"/>
        <end position="190"/>
    </location>
</feature>
<dbReference type="FunFam" id="3.30.160.60:FF:002455">
    <property type="entry name" value="FI03704p"/>
    <property type="match status" value="1"/>
</dbReference>
<feature type="domain" description="C2H2-type" evidence="12">
    <location>
        <begin position="238"/>
        <end position="265"/>
    </location>
</feature>
<feature type="compositionally biased region" description="Polar residues" evidence="11">
    <location>
        <begin position="118"/>
        <end position="129"/>
    </location>
</feature>
<evidence type="ECO:0000256" key="3">
    <source>
        <dbReference type="ARBA" id="ARBA00022737"/>
    </source>
</evidence>
<feature type="domain" description="C2H2-type" evidence="12">
    <location>
        <begin position="386"/>
        <end position="414"/>
    </location>
</feature>
<dbReference type="SMART" id="SM00868">
    <property type="entry name" value="zf-AD"/>
    <property type="match status" value="3"/>
</dbReference>
<evidence type="ECO:0000259" key="13">
    <source>
        <dbReference type="PROSITE" id="PS51915"/>
    </source>
</evidence>
<comment type="subcellular location">
    <subcellularLocation>
        <location evidence="1">Nucleus</location>
    </subcellularLocation>
</comment>
<feature type="compositionally biased region" description="Basic and acidic residues" evidence="11">
    <location>
        <begin position="167"/>
        <end position="176"/>
    </location>
</feature>
<feature type="domain" description="C2H2-type" evidence="12">
    <location>
        <begin position="1246"/>
        <end position="1275"/>
    </location>
</feature>
<feature type="domain" description="C2H2-type" evidence="12">
    <location>
        <begin position="781"/>
        <end position="813"/>
    </location>
</feature>
<feature type="domain" description="C2H2-type" evidence="12">
    <location>
        <begin position="1162"/>
        <end position="1189"/>
    </location>
</feature>
<feature type="binding site" evidence="10">
    <location>
        <position position="60"/>
    </location>
    <ligand>
        <name>Zn(2+)</name>
        <dbReference type="ChEBI" id="CHEBI:29105"/>
    </ligand>
</feature>
<dbReference type="Pfam" id="PF07776">
    <property type="entry name" value="zf-AD"/>
    <property type="match status" value="1"/>
</dbReference>
<dbReference type="SUPFAM" id="SSF57716">
    <property type="entry name" value="Glucocorticoid receptor-like (DNA-binding domain)"/>
    <property type="match status" value="1"/>
</dbReference>
<keyword evidence="5 10" id="KW-0862">Zinc</keyword>
<dbReference type="PANTHER" id="PTHR24379:SF121">
    <property type="entry name" value="C2H2-TYPE DOMAIN-CONTAINING PROTEIN"/>
    <property type="match status" value="1"/>
</dbReference>
<feature type="compositionally biased region" description="Basic residues" evidence="11">
    <location>
        <begin position="156"/>
        <end position="166"/>
    </location>
</feature>
<feature type="compositionally biased region" description="Basic and acidic residues" evidence="11">
    <location>
        <begin position="130"/>
        <end position="139"/>
    </location>
</feature>
<evidence type="ECO:0000313" key="15">
    <source>
        <dbReference type="RefSeq" id="XP_030376538.1"/>
    </source>
</evidence>
<dbReference type="FunFam" id="3.30.160.60:FF:003156">
    <property type="entry name" value="Uncharacterized protein, isoform B"/>
    <property type="match status" value="1"/>
</dbReference>
<dbReference type="FunFam" id="3.30.160.60:FF:002403">
    <property type="entry name" value="zinc finger protein 420"/>
    <property type="match status" value="1"/>
</dbReference>
<feature type="binding site" evidence="10">
    <location>
        <position position="7"/>
    </location>
    <ligand>
        <name>Zn(2+)</name>
        <dbReference type="ChEBI" id="CHEBI:29105"/>
    </ligand>
</feature>
<organism evidence="14 15">
    <name type="scientific">Drosophila lebanonensis</name>
    <name type="common">Fruit fly</name>
    <name type="synonym">Scaptodrosophila lebanonensis</name>
    <dbReference type="NCBI Taxonomy" id="7225"/>
    <lineage>
        <taxon>Eukaryota</taxon>
        <taxon>Metazoa</taxon>
        <taxon>Ecdysozoa</taxon>
        <taxon>Arthropoda</taxon>
        <taxon>Hexapoda</taxon>
        <taxon>Insecta</taxon>
        <taxon>Pterygota</taxon>
        <taxon>Neoptera</taxon>
        <taxon>Endopterygota</taxon>
        <taxon>Diptera</taxon>
        <taxon>Brachycera</taxon>
        <taxon>Muscomorpha</taxon>
        <taxon>Ephydroidea</taxon>
        <taxon>Drosophilidae</taxon>
        <taxon>Scaptodrosophila</taxon>
    </lineage>
</organism>
<keyword evidence="7" id="KW-0804">Transcription</keyword>
<feature type="domain" description="C2H2-type" evidence="12">
    <location>
        <begin position="977"/>
        <end position="1005"/>
    </location>
</feature>
<feature type="binding site" evidence="10">
    <location>
        <position position="10"/>
    </location>
    <ligand>
        <name>Zn(2+)</name>
        <dbReference type="ChEBI" id="CHEBI:29105"/>
    </ligand>
</feature>
<feature type="domain" description="C2H2-type" evidence="12">
    <location>
        <begin position="863"/>
        <end position="885"/>
    </location>
</feature>
<feature type="domain" description="C2H2-type" evidence="12">
    <location>
        <begin position="547"/>
        <end position="574"/>
    </location>
</feature>
<dbReference type="InterPro" id="IPR012934">
    <property type="entry name" value="Znf_AD"/>
</dbReference>
<dbReference type="GO" id="GO:0005634">
    <property type="term" value="C:nucleus"/>
    <property type="evidence" value="ECO:0007669"/>
    <property type="project" value="UniProtKB-SubCell"/>
</dbReference>
<evidence type="ECO:0000256" key="5">
    <source>
        <dbReference type="ARBA" id="ARBA00022833"/>
    </source>
</evidence>
<evidence type="ECO:0000256" key="10">
    <source>
        <dbReference type="PROSITE-ProRule" id="PRU01263"/>
    </source>
</evidence>
<evidence type="ECO:0000256" key="9">
    <source>
        <dbReference type="PROSITE-ProRule" id="PRU00042"/>
    </source>
</evidence>
<feature type="domain" description="C2H2-type" evidence="12">
    <location>
        <begin position="1134"/>
        <end position="1161"/>
    </location>
</feature>
<dbReference type="PROSITE" id="PS51915">
    <property type="entry name" value="ZAD"/>
    <property type="match status" value="1"/>
</dbReference>
<protein>
    <submittedName>
        <fullName evidence="15">Zinc finger protein Xfin</fullName>
    </submittedName>
</protein>
<evidence type="ECO:0000256" key="2">
    <source>
        <dbReference type="ARBA" id="ARBA00022723"/>
    </source>
</evidence>
<dbReference type="Gene3D" id="3.30.160.60">
    <property type="entry name" value="Classic Zinc Finger"/>
    <property type="match status" value="13"/>
</dbReference>
<dbReference type="InterPro" id="IPR036236">
    <property type="entry name" value="Znf_C2H2_sf"/>
</dbReference>
<evidence type="ECO:0000256" key="6">
    <source>
        <dbReference type="ARBA" id="ARBA00023015"/>
    </source>
</evidence>
<evidence type="ECO:0000256" key="11">
    <source>
        <dbReference type="SAM" id="MobiDB-lite"/>
    </source>
</evidence>
<dbReference type="PANTHER" id="PTHR24379">
    <property type="entry name" value="KRAB AND ZINC FINGER DOMAIN-CONTAINING"/>
    <property type="match status" value="1"/>
</dbReference>
<evidence type="ECO:0000256" key="8">
    <source>
        <dbReference type="ARBA" id="ARBA00023242"/>
    </source>
</evidence>
<feature type="domain" description="ZAD" evidence="13">
    <location>
        <begin position="5"/>
        <end position="84"/>
    </location>
</feature>
<name>A0A6J2TN24_DROLE</name>
<evidence type="ECO:0000256" key="1">
    <source>
        <dbReference type="ARBA" id="ARBA00004123"/>
    </source>
</evidence>
<dbReference type="GO" id="GO:0008270">
    <property type="term" value="F:zinc ion binding"/>
    <property type="evidence" value="ECO:0007669"/>
    <property type="project" value="UniProtKB-UniRule"/>
</dbReference>
<dbReference type="Pfam" id="PF00096">
    <property type="entry name" value="zf-C2H2"/>
    <property type="match status" value="6"/>
</dbReference>
<dbReference type="GeneID" id="115625578"/>
<feature type="region of interest" description="Disordered" evidence="11">
    <location>
        <begin position="479"/>
        <end position="516"/>
    </location>
</feature>
<accession>A0A6J2TN24</accession>
<feature type="binding site" evidence="10">
    <location>
        <position position="57"/>
    </location>
    <ligand>
        <name>Zn(2+)</name>
        <dbReference type="ChEBI" id="CHEBI:29105"/>
    </ligand>
</feature>
<feature type="domain" description="C2H2-type" evidence="12">
    <location>
        <begin position="1218"/>
        <end position="1245"/>
    </location>
</feature>
<keyword evidence="2 10" id="KW-0479">Metal-binding</keyword>
<keyword evidence="8" id="KW-0539">Nucleus</keyword>
<dbReference type="FunFam" id="3.30.160.60:FF:001119">
    <property type="entry name" value="zinc finger protein 408"/>
    <property type="match status" value="1"/>
</dbReference>
<feature type="domain" description="C2H2-type" evidence="12">
    <location>
        <begin position="1087"/>
        <end position="1115"/>
    </location>
</feature>
<dbReference type="OrthoDB" id="8117402at2759"/>
<feature type="domain" description="C2H2-type" evidence="12">
    <location>
        <begin position="518"/>
        <end position="545"/>
    </location>
</feature>
<dbReference type="SUPFAM" id="SSF57667">
    <property type="entry name" value="beta-beta-alpha zinc fingers"/>
    <property type="match status" value="8"/>
</dbReference>
<dbReference type="Proteomes" id="UP000504634">
    <property type="component" value="Unplaced"/>
</dbReference>
<dbReference type="RefSeq" id="XP_030376538.1">
    <property type="nucleotide sequence ID" value="XM_030520678.1"/>
</dbReference>
<dbReference type="PROSITE" id="PS50157">
    <property type="entry name" value="ZINC_FINGER_C2H2_2"/>
    <property type="match status" value="16"/>
</dbReference>
<dbReference type="FunFam" id="3.30.160.60:FF:000624">
    <property type="entry name" value="zinc finger protein 697"/>
    <property type="match status" value="1"/>
</dbReference>
<sequence>MPVGEICRTCARQTFHFVELSTHSEKCANKSLLEVLRELTKLDLCFEHAEDMPQSICSECHQRLISAYVFVLDAQQAHEQLLSKLRASSLDETPIDIPIQVNIKTEIDIGEERYLPENGSSSTDINVTSSEKKPEKEDNNMEDAVHEDDYDDHKPLGTRRSLRKNRNREGIKEQNEAKTQINEEESPIKRRRGRPALYDRTESLNESGRHACDVCGKTFSWFRDMQRHARVHFEQASYVCEMCGKGFLRKDKYTFHLRSHKKRDAKSQAVTLNNEWRFAERLYSSGRLKLVECKLCGLKCQRVLELRQHLSLHANIETLDNLTMNSDIVQVHYNQMEMHEIKHQICSDIASQNMEKYYAVVNAHGYELCLSDSDEEPSVDDDNSKYYCEPCNLPYTRKHRLIRHTLEEHSQERSAPPQSCSVCHIGFVCSKLLKQHMKSQCNNALKRLVCSHCPGKFMWQQNLVRHACTHHKSADHDELGHFKRETAGSPTDSEPIASEPVATRRGRGRPKSSGSVKLQCSDCEKVFMWRKDLNRHMRMHQPNRDQFECAYCDRKFHRKDGLKSHMRVHNEELAATTDTNSAALVKREAVDRMPVVLTQLAYPNGCKQIQCMICLTKHTKISDLRTHLRTHQYVVNLQDERSTPAAIASISCQLYPELALPLLKQELVERIMKDVAQSVELERFYSITNEAGNELSLDSSETDSDSEGELVVGDSFKQARYVCELCRAALPRKHEIYAHQLEFHEWQEASNVCPHCNARFVDAKLLEHHYRTLCRNTQKRFLCKKCPLRFRWKGNLRLHTNVAHQEVHVKEDAVAPKQAENTENTTSKVAASNYNCADCKRSFSMQKDLTRHVLMHGKDANIYRCRWCARRFYRLANLLQHIERHGINAAQLPYAEALVNVNRHANGQKCILCKVCDCSFSSIAELRAHLQNTPAGTHFDYGSLQNYSITNELGYELHLDDSETDEDSKAPNAPPHYTCSICKLRVRRKYELYQHQQAMHPLERITDGCPHCIFKSVSPALLEHHKRVQCENTEKQLKCSKCDYKFMWETNLLLHMQLQHSGETESSTMPLEQKTIAREVIDQGRIFQCSNCPCKYNRKDRLTAHIKKMHTQSLPSTSKAALLVDKHQNQPKRFLCAFCGKAVSSSSNLIIHMRRHTGEKPFKCEYCEMAFPRSSDLQCHRRKHTGERPHVCTVCQKGFSRSYKLRQHMRIHNGERPYKCSYCEKSFTQSNDLTLHIRRHTGERPYPCGICGERFIQGTALKNHRMQQGHYEAAEEDTAEEPKGGHAMLAEYVAE</sequence>
<evidence type="ECO:0000313" key="14">
    <source>
        <dbReference type="Proteomes" id="UP000504634"/>
    </source>
</evidence>
<keyword evidence="4 9" id="KW-0863">Zinc-finger</keyword>